<evidence type="ECO:0000313" key="2">
    <source>
        <dbReference type="EMBL" id="MDI5972455.1"/>
    </source>
</evidence>
<organism evidence="2">
    <name type="scientific">Streptantibioticus silvisoli</name>
    <dbReference type="NCBI Taxonomy" id="2705255"/>
    <lineage>
        <taxon>Bacteria</taxon>
        <taxon>Bacillati</taxon>
        <taxon>Actinomycetota</taxon>
        <taxon>Actinomycetes</taxon>
        <taxon>Kitasatosporales</taxon>
        <taxon>Streptomycetaceae</taxon>
        <taxon>Streptantibioticus</taxon>
    </lineage>
</organism>
<sequence length="385" mass="38766">MLRKRSGLLVAIAAAGAVLLTACSPSNVSQAGTTATSDLLRGLSFVSGTALEHHAPAHTGDFALQAGRPSTPAAQKWVQLSAAKSGSLDPVVVNGQGFTLYRFDKDTSNPPGSTCQGNCAVTWPPVVIAPHGKVFVQGVDPSTVGIVNRPDGTHQLTIAGHPVYRFSKDLQPGETNGQGVAGTWFGVRPDGGKAVEAPAVAVGRAPSARPSAAPATATYDFRAGFSDRAGSQRVGGDAGSCQHVTAAPDGSLDFVSGTLTLHSGAGCSGASWVVDGNVSDLAAIGFGGRFASVYVGDDDTTRPAADAVLDDDADFAGSGSQGVSGPVGSCQNLSHPAVASSVQAEGRLTLWSGHGCTGRSVVIDGKVSRLAALGFDNKTAAVSFS</sequence>
<dbReference type="PANTHER" id="PTHR39335:SF1">
    <property type="entry name" value="BLL4220 PROTEIN"/>
    <property type="match status" value="1"/>
</dbReference>
<keyword evidence="1" id="KW-0732">Signal</keyword>
<dbReference type="AlphaFoldDB" id="A0AA90HBA4"/>
<dbReference type="Pfam" id="PF03640">
    <property type="entry name" value="Lipoprotein_15"/>
    <property type="match status" value="2"/>
</dbReference>
<dbReference type="PANTHER" id="PTHR39335">
    <property type="entry name" value="BLL4220 PROTEIN"/>
    <property type="match status" value="1"/>
</dbReference>
<protein>
    <recommendedName>
        <fullName evidence="3">Lipoprotein</fullName>
    </recommendedName>
</protein>
<gene>
    <name evidence="2" type="ORF">POF50_024465</name>
</gene>
<dbReference type="PROSITE" id="PS51257">
    <property type="entry name" value="PROKAR_LIPOPROTEIN"/>
    <property type="match status" value="1"/>
</dbReference>
<reference evidence="2" key="1">
    <citation type="submission" date="2023-05" db="EMBL/GenBank/DDBJ databases">
        <title>Streptantibioticus silvisoli sp. nov., acidotolerant actinomycetes 1 from pine litter.</title>
        <authorList>
            <person name="Swiecimska M."/>
            <person name="Golinska P."/>
            <person name="Sangal V."/>
            <person name="Wachnowicz B."/>
            <person name="Goodfellow M."/>
        </authorList>
    </citation>
    <scope>NUCLEOTIDE SEQUENCE</scope>
    <source>
        <strain evidence="2">SL13</strain>
    </source>
</reference>
<feature type="chain" id="PRO_5041684508" description="Lipoprotein" evidence="1">
    <location>
        <begin position="32"/>
        <end position="385"/>
    </location>
</feature>
<feature type="signal peptide" evidence="1">
    <location>
        <begin position="1"/>
        <end position="31"/>
    </location>
</feature>
<dbReference type="GO" id="GO:0043448">
    <property type="term" value="P:alkane catabolic process"/>
    <property type="evidence" value="ECO:0007669"/>
    <property type="project" value="TreeGrafter"/>
</dbReference>
<dbReference type="EMBL" id="JABXJJ020000032">
    <property type="protein sequence ID" value="MDI5972455.1"/>
    <property type="molecule type" value="Genomic_DNA"/>
</dbReference>
<evidence type="ECO:0000256" key="1">
    <source>
        <dbReference type="SAM" id="SignalP"/>
    </source>
</evidence>
<evidence type="ECO:0008006" key="3">
    <source>
        <dbReference type="Google" id="ProtNLM"/>
    </source>
</evidence>
<dbReference type="RefSeq" id="WP_271317171.1">
    <property type="nucleotide sequence ID" value="NZ_JABXJJ020000032.1"/>
</dbReference>
<dbReference type="InterPro" id="IPR005297">
    <property type="entry name" value="Lipoprotein_repeat"/>
</dbReference>
<accession>A0AA90HBA4</accession>
<name>A0AA90HBA4_9ACTN</name>
<comment type="caution">
    <text evidence="2">The sequence shown here is derived from an EMBL/GenBank/DDBJ whole genome shotgun (WGS) entry which is preliminary data.</text>
</comment>
<proteinExistence type="predicted"/>